<gene>
    <name evidence="2" type="ORF">FCM35_KLT11212</name>
</gene>
<dbReference type="EMBL" id="SWLB01000021">
    <property type="protein sequence ID" value="KAF3325055.1"/>
    <property type="molecule type" value="Genomic_DNA"/>
</dbReference>
<protein>
    <recommendedName>
        <fullName evidence="4">Copper ion binding</fullName>
    </recommendedName>
</protein>
<dbReference type="Proteomes" id="UP000623129">
    <property type="component" value="Unassembled WGS sequence"/>
</dbReference>
<evidence type="ECO:0000313" key="2">
    <source>
        <dbReference type="EMBL" id="KAF3325055.1"/>
    </source>
</evidence>
<sequence length="252" mass="28316">MIRQSLLGSLKTLSQNQTLILTRSVSGTAKGKGKLKTGQVLKRASLPKKKQGSDEPDSERGNQVDKETGNRISAMANSCLSAPTPIRYLTAQQRAREVEREKLGLISKERQRELEMIKAQKKAAKDGKKEEQNRRVQMGPPGLDYIALGLVDEDAIPKYELTVEDGRKLAKEYSRVLMRRHRARQKAETDFLKLKKEAIEALPEKLREAALVPDLTPFPSDRLMATLTPPIEGYAEMVKEAARNQKVNTKLR</sequence>
<evidence type="ECO:0000313" key="3">
    <source>
        <dbReference type="Proteomes" id="UP000623129"/>
    </source>
</evidence>
<dbReference type="AlphaFoldDB" id="A0A833QHQ9"/>
<comment type="caution">
    <text evidence="2">The sequence shown here is derived from an EMBL/GenBank/DDBJ whole genome shotgun (WGS) entry which is preliminary data.</text>
</comment>
<organism evidence="2 3">
    <name type="scientific">Carex littledalei</name>
    <dbReference type="NCBI Taxonomy" id="544730"/>
    <lineage>
        <taxon>Eukaryota</taxon>
        <taxon>Viridiplantae</taxon>
        <taxon>Streptophyta</taxon>
        <taxon>Embryophyta</taxon>
        <taxon>Tracheophyta</taxon>
        <taxon>Spermatophyta</taxon>
        <taxon>Magnoliopsida</taxon>
        <taxon>Liliopsida</taxon>
        <taxon>Poales</taxon>
        <taxon>Cyperaceae</taxon>
        <taxon>Cyperoideae</taxon>
        <taxon>Cariceae</taxon>
        <taxon>Carex</taxon>
        <taxon>Carex subgen. Euthyceras</taxon>
    </lineage>
</organism>
<name>A0A833QHQ9_9POAL</name>
<feature type="region of interest" description="Disordered" evidence="1">
    <location>
        <begin position="27"/>
        <end position="65"/>
    </location>
</feature>
<dbReference type="PANTHER" id="PTHR13359:SF2">
    <property type="entry name" value="LARGE RIBOSOMAL SUBUNIT PROTEIN ML40"/>
    <property type="match status" value="1"/>
</dbReference>
<reference evidence="2" key="1">
    <citation type="submission" date="2020-01" db="EMBL/GenBank/DDBJ databases">
        <title>Genome sequence of Kobresia littledalei, the first chromosome-level genome in the family Cyperaceae.</title>
        <authorList>
            <person name="Qu G."/>
        </authorList>
    </citation>
    <scope>NUCLEOTIDE SEQUENCE</scope>
    <source>
        <strain evidence="2">C.B.Clarke</strain>
        <tissue evidence="2">Leaf</tissue>
    </source>
</reference>
<evidence type="ECO:0008006" key="4">
    <source>
        <dbReference type="Google" id="ProtNLM"/>
    </source>
</evidence>
<proteinExistence type="predicted"/>
<dbReference type="OrthoDB" id="64875at2759"/>
<dbReference type="PANTHER" id="PTHR13359">
    <property type="entry name" value="39S RIBOSOMAL PROTEIN L40, MITOCHONDRIAL"/>
    <property type="match status" value="1"/>
</dbReference>
<dbReference type="GO" id="GO:0005762">
    <property type="term" value="C:mitochondrial large ribosomal subunit"/>
    <property type="evidence" value="ECO:0007669"/>
    <property type="project" value="InterPro"/>
</dbReference>
<accession>A0A833QHQ9</accession>
<keyword evidence="3" id="KW-1185">Reference proteome</keyword>
<dbReference type="InterPro" id="IPR039145">
    <property type="entry name" value="Ribosomal_mL40_metazoa/plant"/>
</dbReference>
<evidence type="ECO:0000256" key="1">
    <source>
        <dbReference type="SAM" id="MobiDB-lite"/>
    </source>
</evidence>